<evidence type="ECO:0000313" key="1">
    <source>
        <dbReference type="Proteomes" id="UP000095287"/>
    </source>
</evidence>
<name>A0A1I8A7Q3_9BILA</name>
<dbReference type="AlphaFoldDB" id="A0A1I8A7Q3"/>
<organism evidence="1 2">
    <name type="scientific">Steinernema glaseri</name>
    <dbReference type="NCBI Taxonomy" id="37863"/>
    <lineage>
        <taxon>Eukaryota</taxon>
        <taxon>Metazoa</taxon>
        <taxon>Ecdysozoa</taxon>
        <taxon>Nematoda</taxon>
        <taxon>Chromadorea</taxon>
        <taxon>Rhabditida</taxon>
        <taxon>Tylenchina</taxon>
        <taxon>Panagrolaimomorpha</taxon>
        <taxon>Strongyloidoidea</taxon>
        <taxon>Steinernematidae</taxon>
        <taxon>Steinernema</taxon>
    </lineage>
</organism>
<accession>A0A1I8A7Q3</accession>
<keyword evidence="1" id="KW-1185">Reference proteome</keyword>
<proteinExistence type="predicted"/>
<reference evidence="2" key="1">
    <citation type="submission" date="2016-11" db="UniProtKB">
        <authorList>
            <consortium name="WormBaseParasite"/>
        </authorList>
    </citation>
    <scope>IDENTIFICATION</scope>
</reference>
<evidence type="ECO:0000313" key="2">
    <source>
        <dbReference type="WBParaSite" id="L893_g33428.t1"/>
    </source>
</evidence>
<dbReference type="WBParaSite" id="L893_g33428.t1">
    <property type="protein sequence ID" value="L893_g33428.t1"/>
    <property type="gene ID" value="L893_g33428"/>
</dbReference>
<protein>
    <submittedName>
        <fullName evidence="2">Reverse transcriptase domain-containing protein</fullName>
    </submittedName>
</protein>
<dbReference type="Proteomes" id="UP000095287">
    <property type="component" value="Unplaced"/>
</dbReference>
<sequence>MLICRDTENTEYNRPTSLDSIGQADVLLEGAFGAILNKNRRYSELKNIMKIFSGFVKALCTLTAPTDNLEHYLFLKSLHRLTSEKPRNKGLPLLSVIVDLLFQIVVKKVINDVKRKGSLGCISEAERCSSTIEPATIKNHRYKKIYPVKLASTVPYL</sequence>